<reference evidence="8 9" key="1">
    <citation type="submission" date="2020-08" db="EMBL/GenBank/DDBJ databases">
        <title>Genomic Encyclopedia of Type Strains, Phase IV (KMG-IV): sequencing the most valuable type-strain genomes for metagenomic binning, comparative biology and taxonomic classification.</title>
        <authorList>
            <person name="Goeker M."/>
        </authorList>
    </citation>
    <scope>NUCLEOTIDE SEQUENCE [LARGE SCALE GENOMIC DNA]</scope>
    <source>
        <strain evidence="8 9">DSM 27568</strain>
    </source>
</reference>
<dbReference type="GO" id="GO:0046872">
    <property type="term" value="F:metal ion binding"/>
    <property type="evidence" value="ECO:0007669"/>
    <property type="project" value="UniProtKB-KW"/>
</dbReference>
<dbReference type="Gene3D" id="3.90.79.10">
    <property type="entry name" value="Nucleoside Triphosphate Pyrophosphohydrolase"/>
    <property type="match status" value="1"/>
</dbReference>
<dbReference type="CDD" id="cd18870">
    <property type="entry name" value="NUDIX_AcylCoAdiphos_Nudt19"/>
    <property type="match status" value="1"/>
</dbReference>
<dbReference type="Proteomes" id="UP000561459">
    <property type="component" value="Unassembled WGS sequence"/>
</dbReference>
<dbReference type="PROSITE" id="PS51462">
    <property type="entry name" value="NUDIX"/>
    <property type="match status" value="1"/>
</dbReference>
<evidence type="ECO:0000256" key="2">
    <source>
        <dbReference type="ARBA" id="ARBA00001946"/>
    </source>
</evidence>
<keyword evidence="6" id="KW-0464">Manganese</keyword>
<dbReference type="GO" id="GO:0016818">
    <property type="term" value="F:hydrolase activity, acting on acid anhydrides, in phosphorus-containing anhydrides"/>
    <property type="evidence" value="ECO:0007669"/>
    <property type="project" value="InterPro"/>
</dbReference>
<comment type="cofactor">
    <cofactor evidence="1">
        <name>Mn(2+)</name>
        <dbReference type="ChEBI" id="CHEBI:29035"/>
    </cofactor>
</comment>
<evidence type="ECO:0000256" key="5">
    <source>
        <dbReference type="ARBA" id="ARBA00022842"/>
    </source>
</evidence>
<dbReference type="AlphaFoldDB" id="A0A7W6C3A0"/>
<sequence>MSTTSDKPAVLEGLATVPAATVIIFRDAPIGPPQLLMVQRAKEMRFAGGAAVFPGGKVDPADRVLAAELMPHDDQEIAAARIAAIRETLEETGLVIAIREAVTAEAAAQARKLLLAQGTLATVLETFGWTIDPDRLTLYTHWCPPWDGAFDTRFFIVNLGTGAVDIEIDATENTRLFWASAEEALGLAERGEIKLIFPTARNLERLAQHGKYADVLQDLARHPVTMIIPRRTDRDGEAWIEIEEGRGYPVLSQRAATARRG</sequence>
<organism evidence="8 9">
    <name type="scientific">Novosphingobium fluoreni</name>
    <dbReference type="NCBI Taxonomy" id="1391222"/>
    <lineage>
        <taxon>Bacteria</taxon>
        <taxon>Pseudomonadati</taxon>
        <taxon>Pseudomonadota</taxon>
        <taxon>Alphaproteobacteria</taxon>
        <taxon>Sphingomonadales</taxon>
        <taxon>Sphingomonadaceae</taxon>
        <taxon>Novosphingobium</taxon>
    </lineage>
</organism>
<dbReference type="InterPro" id="IPR015797">
    <property type="entry name" value="NUDIX_hydrolase-like_dom_sf"/>
</dbReference>
<evidence type="ECO:0000256" key="3">
    <source>
        <dbReference type="ARBA" id="ARBA00022723"/>
    </source>
</evidence>
<gene>
    <name evidence="8" type="ORF">GGR39_001668</name>
</gene>
<evidence type="ECO:0000256" key="1">
    <source>
        <dbReference type="ARBA" id="ARBA00001936"/>
    </source>
</evidence>
<evidence type="ECO:0000256" key="4">
    <source>
        <dbReference type="ARBA" id="ARBA00022801"/>
    </source>
</evidence>
<protein>
    <submittedName>
        <fullName evidence="8">8-oxo-dGTP pyrophosphatase MutT (NUDIX family)</fullName>
    </submittedName>
</protein>
<keyword evidence="4" id="KW-0378">Hydrolase</keyword>
<feature type="domain" description="Nudix hydrolase" evidence="7">
    <location>
        <begin position="15"/>
        <end position="201"/>
    </location>
</feature>
<proteinExistence type="predicted"/>
<dbReference type="InterPro" id="IPR039121">
    <property type="entry name" value="NUDT19"/>
</dbReference>
<dbReference type="SUPFAM" id="SSF55811">
    <property type="entry name" value="Nudix"/>
    <property type="match status" value="1"/>
</dbReference>
<evidence type="ECO:0000313" key="8">
    <source>
        <dbReference type="EMBL" id="MBB3940018.1"/>
    </source>
</evidence>
<dbReference type="PANTHER" id="PTHR12318:SF0">
    <property type="entry name" value="ACYL-COENZYME A DIPHOSPHATASE NUDT19"/>
    <property type="match status" value="1"/>
</dbReference>
<keyword evidence="3" id="KW-0479">Metal-binding</keyword>
<dbReference type="EMBL" id="JACIDY010000003">
    <property type="protein sequence ID" value="MBB3940018.1"/>
    <property type="molecule type" value="Genomic_DNA"/>
</dbReference>
<accession>A0A7W6C3A0</accession>
<keyword evidence="9" id="KW-1185">Reference proteome</keyword>
<comment type="caution">
    <text evidence="8">The sequence shown here is derived from an EMBL/GenBank/DDBJ whole genome shotgun (WGS) entry which is preliminary data.</text>
</comment>
<keyword evidence="5" id="KW-0460">Magnesium</keyword>
<evidence type="ECO:0000259" key="7">
    <source>
        <dbReference type="PROSITE" id="PS51462"/>
    </source>
</evidence>
<comment type="cofactor">
    <cofactor evidence="2">
        <name>Mg(2+)</name>
        <dbReference type="ChEBI" id="CHEBI:18420"/>
    </cofactor>
</comment>
<dbReference type="RefSeq" id="WP_183616689.1">
    <property type="nucleotide sequence ID" value="NZ_JACIDY010000003.1"/>
</dbReference>
<name>A0A7W6C3A0_9SPHN</name>
<evidence type="ECO:0000313" key="9">
    <source>
        <dbReference type="Proteomes" id="UP000561459"/>
    </source>
</evidence>
<evidence type="ECO:0000256" key="6">
    <source>
        <dbReference type="ARBA" id="ARBA00023211"/>
    </source>
</evidence>
<dbReference type="PANTHER" id="PTHR12318">
    <property type="entry name" value="TESTOSTERONE-REGULATED PROTEIN RP2"/>
    <property type="match status" value="1"/>
</dbReference>
<dbReference type="InterPro" id="IPR000086">
    <property type="entry name" value="NUDIX_hydrolase_dom"/>
</dbReference>